<organism evidence="4 5">
    <name type="scientific">Discina gigas</name>
    <dbReference type="NCBI Taxonomy" id="1032678"/>
    <lineage>
        <taxon>Eukaryota</taxon>
        <taxon>Fungi</taxon>
        <taxon>Dikarya</taxon>
        <taxon>Ascomycota</taxon>
        <taxon>Pezizomycotina</taxon>
        <taxon>Pezizomycetes</taxon>
        <taxon>Pezizales</taxon>
        <taxon>Discinaceae</taxon>
        <taxon>Discina</taxon>
    </lineage>
</organism>
<comment type="similarity">
    <text evidence="1">Belongs to the nuclear import and ribosome assembly adapter family.</text>
</comment>
<evidence type="ECO:0000256" key="1">
    <source>
        <dbReference type="ARBA" id="ARBA00049983"/>
    </source>
</evidence>
<name>A0ABR3GBG0_9PEZI</name>
<dbReference type="PANTHER" id="PTHR13347:SF1">
    <property type="entry name" value="HEAT REPEAT-CONTAINING PROTEIN 3"/>
    <property type="match status" value="1"/>
</dbReference>
<dbReference type="EMBL" id="JBBBZM010000130">
    <property type="protein sequence ID" value="KAL0633306.1"/>
    <property type="molecule type" value="Genomic_DNA"/>
</dbReference>
<comment type="caution">
    <text evidence="4">The sequence shown here is derived from an EMBL/GenBank/DDBJ whole genome shotgun (WGS) entry which is preliminary data.</text>
</comment>
<dbReference type="SUPFAM" id="SSF48371">
    <property type="entry name" value="ARM repeat"/>
    <property type="match status" value="1"/>
</dbReference>
<dbReference type="InterPro" id="IPR016024">
    <property type="entry name" value="ARM-type_fold"/>
</dbReference>
<dbReference type="InterPro" id="IPR011989">
    <property type="entry name" value="ARM-like"/>
</dbReference>
<dbReference type="Pfam" id="PF25567">
    <property type="entry name" value="TPR_SYO1"/>
    <property type="match status" value="1"/>
</dbReference>
<evidence type="ECO:0000256" key="2">
    <source>
        <dbReference type="SAM" id="MobiDB-lite"/>
    </source>
</evidence>
<evidence type="ECO:0000259" key="3">
    <source>
        <dbReference type="Pfam" id="PF25567"/>
    </source>
</evidence>
<evidence type="ECO:0000313" key="4">
    <source>
        <dbReference type="EMBL" id="KAL0633306.1"/>
    </source>
</evidence>
<keyword evidence="5" id="KW-1185">Reference proteome</keyword>
<dbReference type="InterPro" id="IPR052616">
    <property type="entry name" value="SYO1-like"/>
</dbReference>
<dbReference type="PANTHER" id="PTHR13347">
    <property type="entry name" value="HEAT REPEAT-CONTAINING PROTEIN 3"/>
    <property type="match status" value="1"/>
</dbReference>
<protein>
    <recommendedName>
        <fullName evidence="3">SYO1-like TPR repeats domain-containing protein</fullName>
    </recommendedName>
</protein>
<feature type="region of interest" description="Disordered" evidence="2">
    <location>
        <begin position="1"/>
        <end position="25"/>
    </location>
</feature>
<dbReference type="Proteomes" id="UP001447188">
    <property type="component" value="Unassembled WGS sequence"/>
</dbReference>
<proteinExistence type="inferred from homology"/>
<sequence>MGKARKDRNKGARSASSPTTRPLNPAEIAANNVLRESKILPVVKNLGSTNPKQRSEAVHAINNLLEDKNCRRLLLKERVVQKLMEEMLNDSNQEVVVYGWGALRNIAAEEGYDQSIFMYRKDILTPAVVAIKTITSTIGNITRDASALNNAEKKLLWQYAENVVGLITGLCETNQEVIDSITKLDILHFIMSLLGRSTIIPGSVQEVAAQCLHALTEENVPIIEKIVGNFNYLSLLMELVNDTDTPSCLKTIFICGVLHNISLAIAGSEEAALHRMSDSVILPILTTIAKSTSLLQRVEGDLSLTPLSFSVDQRILALQTTLEILASIATAVQENAEGEFKADEDGNIELIDEDGIMKDEGDDNDDVDEQVLQDMEMVIGDESNTETTVSPSADIVRYLIGTTSPVLLSIAQPGPGAVPAVQVRALSVLNNISWTTGTTVMEGSSLWPGWVKLAHEIWESCVTSILRTNTADIELADAIAGLAWAITKSLKGNLDVSQGQYQAFINLYHAANSDELRTKCVGVLGCLGLPQGRIEINKEIGVFMMTLITGTPNTPANPTVEALNAIFDIYADAEFDYDTPVFVKRIDKKKFPEDRHRADEAVLNLQRFIRYKAKERASAVGV</sequence>
<dbReference type="Gene3D" id="1.25.10.10">
    <property type="entry name" value="Leucine-rich Repeat Variant"/>
    <property type="match status" value="1"/>
</dbReference>
<accession>A0ABR3GBG0</accession>
<evidence type="ECO:0000313" key="5">
    <source>
        <dbReference type="Proteomes" id="UP001447188"/>
    </source>
</evidence>
<gene>
    <name evidence="4" type="ORF">Q9L58_007811</name>
</gene>
<dbReference type="CDD" id="cd13394">
    <property type="entry name" value="Syo1_like"/>
    <property type="match status" value="1"/>
</dbReference>
<dbReference type="InterPro" id="IPR057990">
    <property type="entry name" value="TPR_SYO1"/>
</dbReference>
<feature type="domain" description="SYO1-like TPR repeats" evidence="3">
    <location>
        <begin position="420"/>
        <end position="615"/>
    </location>
</feature>
<reference evidence="4 5" key="1">
    <citation type="submission" date="2024-02" db="EMBL/GenBank/DDBJ databases">
        <title>Discinaceae phylogenomics.</title>
        <authorList>
            <person name="Dirks A.C."/>
            <person name="James T.Y."/>
        </authorList>
    </citation>
    <scope>NUCLEOTIDE SEQUENCE [LARGE SCALE GENOMIC DNA]</scope>
    <source>
        <strain evidence="4 5">ACD0624</strain>
    </source>
</reference>